<evidence type="ECO:0000313" key="2">
    <source>
        <dbReference type="Proteomes" id="UP000828390"/>
    </source>
</evidence>
<evidence type="ECO:0000313" key="1">
    <source>
        <dbReference type="EMBL" id="KAH3897905.1"/>
    </source>
</evidence>
<comment type="caution">
    <text evidence="1">The sequence shown here is derived from an EMBL/GenBank/DDBJ whole genome shotgun (WGS) entry which is preliminary data.</text>
</comment>
<reference evidence="1" key="2">
    <citation type="submission" date="2020-11" db="EMBL/GenBank/DDBJ databases">
        <authorList>
            <person name="McCartney M.A."/>
            <person name="Auch B."/>
            <person name="Kono T."/>
            <person name="Mallez S."/>
            <person name="Becker A."/>
            <person name="Gohl D.M."/>
            <person name="Silverstein K.A.T."/>
            <person name="Koren S."/>
            <person name="Bechman K.B."/>
            <person name="Herman A."/>
            <person name="Abrahante J.E."/>
            <person name="Garbe J."/>
        </authorList>
    </citation>
    <scope>NUCLEOTIDE SEQUENCE</scope>
    <source>
        <strain evidence="1">Duluth1</strain>
        <tissue evidence="1">Whole animal</tissue>
    </source>
</reference>
<name>A0A9D4NLY6_DREPO</name>
<accession>A0A9D4NLY6</accession>
<sequence>MSIVTVSLHRRVDEYSGVFARSSIGGMRLQVQRLLRRVRQDHLTACAETRTNRTFHVPPPHPSHHV</sequence>
<reference evidence="1" key="1">
    <citation type="journal article" date="2019" name="bioRxiv">
        <title>The Genome of the Zebra Mussel, Dreissena polymorpha: A Resource for Invasive Species Research.</title>
        <authorList>
            <person name="McCartney M.A."/>
            <person name="Auch B."/>
            <person name="Kono T."/>
            <person name="Mallez S."/>
            <person name="Zhang Y."/>
            <person name="Obille A."/>
            <person name="Becker A."/>
            <person name="Abrahante J.E."/>
            <person name="Garbe J."/>
            <person name="Badalamenti J.P."/>
            <person name="Herman A."/>
            <person name="Mangelson H."/>
            <person name="Liachko I."/>
            <person name="Sullivan S."/>
            <person name="Sone E.D."/>
            <person name="Koren S."/>
            <person name="Silverstein K.A.T."/>
            <person name="Beckman K.B."/>
            <person name="Gohl D.M."/>
        </authorList>
    </citation>
    <scope>NUCLEOTIDE SEQUENCE</scope>
    <source>
        <strain evidence="1">Duluth1</strain>
        <tissue evidence="1">Whole animal</tissue>
    </source>
</reference>
<dbReference type="AlphaFoldDB" id="A0A9D4NLY6"/>
<proteinExistence type="predicted"/>
<dbReference type="Proteomes" id="UP000828390">
    <property type="component" value="Unassembled WGS sequence"/>
</dbReference>
<keyword evidence="2" id="KW-1185">Reference proteome</keyword>
<dbReference type="EMBL" id="JAIWYP010000001">
    <property type="protein sequence ID" value="KAH3897905.1"/>
    <property type="molecule type" value="Genomic_DNA"/>
</dbReference>
<organism evidence="1 2">
    <name type="scientific">Dreissena polymorpha</name>
    <name type="common">Zebra mussel</name>
    <name type="synonym">Mytilus polymorpha</name>
    <dbReference type="NCBI Taxonomy" id="45954"/>
    <lineage>
        <taxon>Eukaryota</taxon>
        <taxon>Metazoa</taxon>
        <taxon>Spiralia</taxon>
        <taxon>Lophotrochozoa</taxon>
        <taxon>Mollusca</taxon>
        <taxon>Bivalvia</taxon>
        <taxon>Autobranchia</taxon>
        <taxon>Heteroconchia</taxon>
        <taxon>Euheterodonta</taxon>
        <taxon>Imparidentia</taxon>
        <taxon>Neoheterodontei</taxon>
        <taxon>Myida</taxon>
        <taxon>Dreissenoidea</taxon>
        <taxon>Dreissenidae</taxon>
        <taxon>Dreissena</taxon>
    </lineage>
</organism>
<protein>
    <submittedName>
        <fullName evidence="1">Uncharacterized protein</fullName>
    </submittedName>
</protein>
<gene>
    <name evidence="1" type="ORF">DPMN_022101</name>
</gene>